<dbReference type="Proteomes" id="UP001283341">
    <property type="component" value="Unassembled WGS sequence"/>
</dbReference>
<feature type="region of interest" description="Disordered" evidence="1">
    <location>
        <begin position="102"/>
        <end position="125"/>
    </location>
</feature>
<dbReference type="SUPFAM" id="SSF50249">
    <property type="entry name" value="Nucleic acid-binding proteins"/>
    <property type="match status" value="1"/>
</dbReference>
<evidence type="ECO:0000256" key="1">
    <source>
        <dbReference type="SAM" id="MobiDB-lite"/>
    </source>
</evidence>
<name>A0AAE0IJ33_9PEZI</name>
<dbReference type="GO" id="GO:0003697">
    <property type="term" value="F:single-stranded DNA binding"/>
    <property type="evidence" value="ECO:0007669"/>
    <property type="project" value="TreeGrafter"/>
</dbReference>
<accession>A0AAE0IJ33</accession>
<comment type="caution">
    <text evidence="2">The sequence shown here is derived from an EMBL/GenBank/DDBJ whole genome shotgun (WGS) entry which is preliminary data.</text>
</comment>
<dbReference type="Gene3D" id="2.40.50.140">
    <property type="entry name" value="Nucleic acid-binding proteins"/>
    <property type="match status" value="1"/>
</dbReference>
<dbReference type="EMBL" id="JAUEDM010000002">
    <property type="protein sequence ID" value="KAK3325899.1"/>
    <property type="molecule type" value="Genomic_DNA"/>
</dbReference>
<dbReference type="AlphaFoldDB" id="A0AAE0IJ33"/>
<dbReference type="PANTHER" id="PTHR21166">
    <property type="entry name" value="CELL DIVISION CONTROL PROTEIN 24 OB DOMAIN-CONTAINING PROTEIN-RELATED"/>
    <property type="match status" value="1"/>
</dbReference>
<dbReference type="GO" id="GO:0000712">
    <property type="term" value="P:resolution of meiotic recombination intermediates"/>
    <property type="evidence" value="ECO:0007669"/>
    <property type="project" value="TreeGrafter"/>
</dbReference>
<evidence type="ECO:0000313" key="2">
    <source>
        <dbReference type="EMBL" id="KAK3325899.1"/>
    </source>
</evidence>
<dbReference type="PANTHER" id="PTHR21166:SF2">
    <property type="entry name" value="CELL DIVISION CONTROL PROTEIN 24 OB DOMAIN-CONTAINING PROTEIN-RELATED"/>
    <property type="match status" value="1"/>
</dbReference>
<sequence>MVVPSTCSIRKQTVIMNLEGSAPSPPPFELSQLDAAGAEARPSDSVLPICEHNMDLPPFNLTLVRGYPPFVQLKALRVRCFPSVIRDSMGFSSIQTFYKKEIQSSSPQSPPSRQAGPVDQGPNAAFTPTEVDAVLRPLAQIWRPKGTYQQVNISDLQLGPGNVRFTGRIVNFAPSKDTPGRSILPQGFHFLVVKDDTGVVTFSSSSSMSGLMKLKAYLNSGHDGVPGARVLVCVSSVGPRKMVKLHTGGVVDLVDTGIFDETANCVLKLWRDKVQSARDWIPNQTVLLITDPKCRPAEKKAGIAELSIGITSMVEIDPAIRDADWLRTMASNRTKKEAVYIPFPTGLWDTEAAKHGSDRTLFNLADVDDFARESADTAFTGKLNLVILDVKIMVNRRQDMLCCFQW</sequence>
<protein>
    <submittedName>
        <fullName evidence="2">Uncharacterized protein</fullName>
    </submittedName>
</protein>
<dbReference type="GO" id="GO:0008310">
    <property type="term" value="F:single-stranded DNA 3'-5' DNA exonuclease activity"/>
    <property type="evidence" value="ECO:0007669"/>
    <property type="project" value="TreeGrafter"/>
</dbReference>
<feature type="compositionally biased region" description="Low complexity" evidence="1">
    <location>
        <begin position="103"/>
        <end position="114"/>
    </location>
</feature>
<evidence type="ECO:0000313" key="3">
    <source>
        <dbReference type="Proteomes" id="UP001283341"/>
    </source>
</evidence>
<reference evidence="2" key="2">
    <citation type="submission" date="2023-06" db="EMBL/GenBank/DDBJ databases">
        <authorList>
            <consortium name="Lawrence Berkeley National Laboratory"/>
            <person name="Haridas S."/>
            <person name="Hensen N."/>
            <person name="Bonometti L."/>
            <person name="Westerberg I."/>
            <person name="Brannstrom I.O."/>
            <person name="Guillou S."/>
            <person name="Cros-Aarteil S."/>
            <person name="Calhoun S."/>
            <person name="Kuo A."/>
            <person name="Mondo S."/>
            <person name="Pangilinan J."/>
            <person name="Riley R."/>
            <person name="Labutti K."/>
            <person name="Andreopoulos B."/>
            <person name="Lipzen A."/>
            <person name="Chen C."/>
            <person name="Yanf M."/>
            <person name="Daum C."/>
            <person name="Ng V."/>
            <person name="Clum A."/>
            <person name="Steindorff A."/>
            <person name="Ohm R."/>
            <person name="Martin F."/>
            <person name="Silar P."/>
            <person name="Natvig D."/>
            <person name="Lalanne C."/>
            <person name="Gautier V."/>
            <person name="Ament-Velasquez S.L."/>
            <person name="Kruys A."/>
            <person name="Hutchinson M.I."/>
            <person name="Powell A.J."/>
            <person name="Barry K."/>
            <person name="Miller A.N."/>
            <person name="Grigoriev I.V."/>
            <person name="Debuchy R."/>
            <person name="Gladieux P."/>
            <person name="Thoren M.H."/>
            <person name="Johannesson H."/>
        </authorList>
    </citation>
    <scope>NUCLEOTIDE SEQUENCE</scope>
    <source>
        <strain evidence="2">CBS 118394</strain>
    </source>
</reference>
<dbReference type="InterPro" id="IPR012340">
    <property type="entry name" value="NA-bd_OB-fold"/>
</dbReference>
<gene>
    <name evidence="2" type="ORF">B0H66DRAFT_616635</name>
</gene>
<organism evidence="2 3">
    <name type="scientific">Apodospora peruviana</name>
    <dbReference type="NCBI Taxonomy" id="516989"/>
    <lineage>
        <taxon>Eukaryota</taxon>
        <taxon>Fungi</taxon>
        <taxon>Dikarya</taxon>
        <taxon>Ascomycota</taxon>
        <taxon>Pezizomycotina</taxon>
        <taxon>Sordariomycetes</taxon>
        <taxon>Sordariomycetidae</taxon>
        <taxon>Sordariales</taxon>
        <taxon>Lasiosphaeriaceae</taxon>
        <taxon>Apodospora</taxon>
    </lineage>
</organism>
<keyword evidence="3" id="KW-1185">Reference proteome</keyword>
<dbReference type="InterPro" id="IPR052469">
    <property type="entry name" value="MEIOB"/>
</dbReference>
<proteinExistence type="predicted"/>
<reference evidence="2" key="1">
    <citation type="journal article" date="2023" name="Mol. Phylogenet. Evol.">
        <title>Genome-scale phylogeny and comparative genomics of the fungal order Sordariales.</title>
        <authorList>
            <person name="Hensen N."/>
            <person name="Bonometti L."/>
            <person name="Westerberg I."/>
            <person name="Brannstrom I.O."/>
            <person name="Guillou S."/>
            <person name="Cros-Aarteil S."/>
            <person name="Calhoun S."/>
            <person name="Haridas S."/>
            <person name="Kuo A."/>
            <person name="Mondo S."/>
            <person name="Pangilinan J."/>
            <person name="Riley R."/>
            <person name="LaButti K."/>
            <person name="Andreopoulos B."/>
            <person name="Lipzen A."/>
            <person name="Chen C."/>
            <person name="Yan M."/>
            <person name="Daum C."/>
            <person name="Ng V."/>
            <person name="Clum A."/>
            <person name="Steindorff A."/>
            <person name="Ohm R.A."/>
            <person name="Martin F."/>
            <person name="Silar P."/>
            <person name="Natvig D.O."/>
            <person name="Lalanne C."/>
            <person name="Gautier V."/>
            <person name="Ament-Velasquez S.L."/>
            <person name="Kruys A."/>
            <person name="Hutchinson M.I."/>
            <person name="Powell A.J."/>
            <person name="Barry K."/>
            <person name="Miller A.N."/>
            <person name="Grigoriev I.V."/>
            <person name="Debuchy R."/>
            <person name="Gladieux P."/>
            <person name="Hiltunen Thoren M."/>
            <person name="Johannesson H."/>
        </authorList>
    </citation>
    <scope>NUCLEOTIDE SEQUENCE</scope>
    <source>
        <strain evidence="2">CBS 118394</strain>
    </source>
</reference>